<gene>
    <name evidence="2" type="ORF">Poli38472_000876</name>
</gene>
<dbReference type="Gene3D" id="3.80.10.10">
    <property type="entry name" value="Ribonuclease Inhibitor"/>
    <property type="match status" value="1"/>
</dbReference>
<dbReference type="InterPro" id="IPR032675">
    <property type="entry name" value="LRR_dom_sf"/>
</dbReference>
<keyword evidence="3" id="KW-1185">Reference proteome</keyword>
<comment type="caution">
    <text evidence="2">The sequence shown here is derived from an EMBL/GenBank/DDBJ whole genome shotgun (WGS) entry which is preliminary data.</text>
</comment>
<organism evidence="2 3">
    <name type="scientific">Pythium oligandrum</name>
    <name type="common">Mycoparasitic fungus</name>
    <dbReference type="NCBI Taxonomy" id="41045"/>
    <lineage>
        <taxon>Eukaryota</taxon>
        <taxon>Sar</taxon>
        <taxon>Stramenopiles</taxon>
        <taxon>Oomycota</taxon>
        <taxon>Peronosporomycetes</taxon>
        <taxon>Pythiales</taxon>
        <taxon>Pythiaceae</taxon>
        <taxon>Pythium</taxon>
    </lineage>
</organism>
<feature type="transmembrane region" description="Helical" evidence="1">
    <location>
        <begin position="79"/>
        <end position="99"/>
    </location>
</feature>
<evidence type="ECO:0000313" key="3">
    <source>
        <dbReference type="Proteomes" id="UP000794436"/>
    </source>
</evidence>
<evidence type="ECO:0000313" key="2">
    <source>
        <dbReference type="EMBL" id="TMW60834.1"/>
    </source>
</evidence>
<sequence>MSGRHFASGLIVREGVEAALQTIHASLSAKQISNPFVNRSYAVLIFINCCSSYLFGFLFRADHVHRRLACVLTDLTLDFIWGTVMPVVVFMPYVQLYVHRNDNENGAATESVENEVEKMLALSLKAFVLSIFPFVSALGNLRGVKRLLEQAKSTARPQEMHSAVEALARTVSQPKGDEKTLRGRLKRSKTVRVIRSYVKFWSLSHLVHALMVIYGTVILGISIASSDLVRTFEVTPYECQQRLYPWLSMKEACAGRVINCTKAEITGQLSEIKAALETFDQTTLSTLTITEGPALELPLAMQKFKSLNVLNVYNSAITGWSQDVALTSSHFPSIQTVRLWYVDLQCSPEGLFRHPLSPSLEWFSFYAIDVTGFIHEVGDQWKNLQFAYFDMTESNKSQRH</sequence>
<keyword evidence="1" id="KW-0472">Membrane</keyword>
<keyword evidence="1" id="KW-0812">Transmembrane</keyword>
<accession>A0A8K1CCG0</accession>
<feature type="transmembrane region" description="Helical" evidence="1">
    <location>
        <begin position="119"/>
        <end position="141"/>
    </location>
</feature>
<reference evidence="2" key="1">
    <citation type="submission" date="2019-03" db="EMBL/GenBank/DDBJ databases">
        <title>Long read genome sequence of the mycoparasitic Pythium oligandrum ATCC 38472 isolated from sugarbeet rhizosphere.</title>
        <authorList>
            <person name="Gaulin E."/>
        </authorList>
    </citation>
    <scope>NUCLEOTIDE SEQUENCE</scope>
    <source>
        <strain evidence="2">ATCC 38472_TT</strain>
    </source>
</reference>
<evidence type="ECO:0000256" key="1">
    <source>
        <dbReference type="SAM" id="Phobius"/>
    </source>
</evidence>
<feature type="transmembrane region" description="Helical" evidence="1">
    <location>
        <begin position="200"/>
        <end position="224"/>
    </location>
</feature>
<feature type="transmembrane region" description="Helical" evidence="1">
    <location>
        <begin position="41"/>
        <end position="59"/>
    </location>
</feature>
<dbReference type="EMBL" id="SPLM01000108">
    <property type="protein sequence ID" value="TMW60834.1"/>
    <property type="molecule type" value="Genomic_DNA"/>
</dbReference>
<dbReference type="OrthoDB" id="166440at2759"/>
<keyword evidence="1" id="KW-1133">Transmembrane helix</keyword>
<protein>
    <submittedName>
        <fullName evidence="2">Uncharacterized protein</fullName>
    </submittedName>
</protein>
<proteinExistence type="predicted"/>
<name>A0A8K1CCG0_PYTOL</name>
<dbReference type="AlphaFoldDB" id="A0A8K1CCG0"/>
<dbReference type="Proteomes" id="UP000794436">
    <property type="component" value="Unassembled WGS sequence"/>
</dbReference>